<dbReference type="RefSeq" id="WP_004092089.1">
    <property type="nucleotide sequence ID" value="NZ_AFGF01000015.1"/>
</dbReference>
<sequence length="249" mass="28323">MKPQATVTYLFHSGFAVETADLFFIFDYYSLFPKKLEKTFANGFISGEYLAAKPNVYVFASHAHGDHYDPVIWDWSTETDITYILSSDIPARPGIRKTYSLAPGEKWTDDNLEVLVYGSSDAGASFLVKTNGLSIFHAGDLNWWHWSGETPEEQKYAEDLFKTELDKLTGQPVDIAFFPVDRRLEEAYCIGAEYFAEKIKPQVLFPMHFGTDCKATSAFKERSRNKQAPFATYEITHRGQQFSYPPASL</sequence>
<gene>
    <name evidence="1" type="ORF">ALO_01544</name>
</gene>
<reference evidence="1 2" key="1">
    <citation type="journal article" date="2011" name="EMBO J.">
        <title>Structural diversity of bacterial flagellar motors.</title>
        <authorList>
            <person name="Chen S."/>
            <person name="Beeby M."/>
            <person name="Murphy G.E."/>
            <person name="Leadbetter J.R."/>
            <person name="Hendrixson D.R."/>
            <person name="Briegel A."/>
            <person name="Li Z."/>
            <person name="Shi J."/>
            <person name="Tocheva E.I."/>
            <person name="Muller A."/>
            <person name="Dobro M.J."/>
            <person name="Jensen G.J."/>
        </authorList>
    </citation>
    <scope>NUCLEOTIDE SEQUENCE [LARGE SCALE GENOMIC DNA]</scope>
    <source>
        <strain evidence="1 2">DSM 6540</strain>
    </source>
</reference>
<comment type="caution">
    <text evidence="1">The sequence shown here is derived from an EMBL/GenBank/DDBJ whole genome shotgun (WGS) entry which is preliminary data.</text>
</comment>
<dbReference type="eggNOG" id="COG2220">
    <property type="taxonomic scope" value="Bacteria"/>
</dbReference>
<accession>F7NE46</accession>
<dbReference type="EMBL" id="AFGF01000015">
    <property type="protein sequence ID" value="EGO65701.1"/>
    <property type="molecule type" value="Genomic_DNA"/>
</dbReference>
<keyword evidence="2" id="KW-1185">Reference proteome</keyword>
<dbReference type="Proteomes" id="UP000003240">
    <property type="component" value="Unassembled WGS sequence"/>
</dbReference>
<evidence type="ECO:0000313" key="2">
    <source>
        <dbReference type="Proteomes" id="UP000003240"/>
    </source>
</evidence>
<protein>
    <recommendedName>
        <fullName evidence="3">Metal dependent hydrolase</fullName>
    </recommendedName>
</protein>
<organism evidence="1 2">
    <name type="scientific">Acetonema longum DSM 6540</name>
    <dbReference type="NCBI Taxonomy" id="1009370"/>
    <lineage>
        <taxon>Bacteria</taxon>
        <taxon>Bacillati</taxon>
        <taxon>Bacillota</taxon>
        <taxon>Negativicutes</taxon>
        <taxon>Acetonemataceae</taxon>
        <taxon>Acetonema</taxon>
    </lineage>
</organism>
<dbReference type="InterPro" id="IPR036866">
    <property type="entry name" value="RibonucZ/Hydroxyglut_hydro"/>
</dbReference>
<evidence type="ECO:0008006" key="3">
    <source>
        <dbReference type="Google" id="ProtNLM"/>
    </source>
</evidence>
<dbReference type="PANTHER" id="PTHR42967">
    <property type="entry name" value="METAL DEPENDENT HYDROLASE"/>
    <property type="match status" value="1"/>
</dbReference>
<dbReference type="OrthoDB" id="36975at2"/>
<proteinExistence type="predicted"/>
<dbReference type="PANTHER" id="PTHR42967:SF1">
    <property type="entry name" value="MBL FOLD METALLO-HYDROLASE"/>
    <property type="match status" value="1"/>
</dbReference>
<dbReference type="SUPFAM" id="SSF56281">
    <property type="entry name" value="Metallo-hydrolase/oxidoreductase"/>
    <property type="match status" value="1"/>
</dbReference>
<evidence type="ECO:0000313" key="1">
    <source>
        <dbReference type="EMBL" id="EGO65701.1"/>
    </source>
</evidence>
<name>F7NE46_9FIRM</name>
<dbReference type="AlphaFoldDB" id="F7NE46"/>
<dbReference type="Gene3D" id="3.60.15.10">
    <property type="entry name" value="Ribonuclease Z/Hydroxyacylglutathione hydrolase-like"/>
    <property type="match status" value="1"/>
</dbReference>
<dbReference type="STRING" id="1009370.ALO_01544"/>